<dbReference type="AlphaFoldDB" id="A0A8J1YC50"/>
<evidence type="ECO:0000256" key="12">
    <source>
        <dbReference type="ARBA" id="ARBA00023136"/>
    </source>
</evidence>
<dbReference type="PROSITE" id="PS00086">
    <property type="entry name" value="CYTOCHROME_P450"/>
    <property type="match status" value="1"/>
</dbReference>
<evidence type="ECO:0000256" key="3">
    <source>
        <dbReference type="ARBA" id="ARBA00004406"/>
    </source>
</evidence>
<comment type="cofactor">
    <cofactor evidence="1 13">
        <name>heme</name>
        <dbReference type="ChEBI" id="CHEBI:30413"/>
    </cofactor>
</comment>
<comment type="caution">
    <text evidence="15">The sequence shown here is derived from an EMBL/GenBank/DDBJ whole genome shotgun (WGS) entry which is preliminary data.</text>
</comment>
<keyword evidence="11 14" id="KW-0503">Monooxygenase</keyword>
<organism evidence="15 16">
    <name type="scientific">Owenia fusiformis</name>
    <name type="common">Polychaete worm</name>
    <dbReference type="NCBI Taxonomy" id="6347"/>
    <lineage>
        <taxon>Eukaryota</taxon>
        <taxon>Metazoa</taxon>
        <taxon>Spiralia</taxon>
        <taxon>Lophotrochozoa</taxon>
        <taxon>Annelida</taxon>
        <taxon>Polychaeta</taxon>
        <taxon>Sedentaria</taxon>
        <taxon>Canalipalpata</taxon>
        <taxon>Sabellida</taxon>
        <taxon>Oweniida</taxon>
        <taxon>Oweniidae</taxon>
        <taxon>Owenia</taxon>
    </lineage>
</organism>
<dbReference type="InterPro" id="IPR017972">
    <property type="entry name" value="Cyt_P450_CS"/>
</dbReference>
<dbReference type="Proteomes" id="UP000749559">
    <property type="component" value="Unassembled WGS sequence"/>
</dbReference>
<evidence type="ECO:0000256" key="6">
    <source>
        <dbReference type="ARBA" id="ARBA00022723"/>
    </source>
</evidence>
<dbReference type="PANTHER" id="PTHR24289:SF1">
    <property type="entry name" value="STEROID 17-ALPHA-HYDROXYLASE_17,20 LYASE"/>
    <property type="match status" value="1"/>
</dbReference>
<evidence type="ECO:0000313" key="16">
    <source>
        <dbReference type="Proteomes" id="UP000749559"/>
    </source>
</evidence>
<comment type="subcellular location">
    <subcellularLocation>
        <location evidence="3">Endoplasmic reticulum membrane</location>
        <topology evidence="3">Peripheral membrane protein</topology>
    </subcellularLocation>
    <subcellularLocation>
        <location evidence="2">Microsome membrane</location>
        <topology evidence="2">Peripheral membrane protein</topology>
    </subcellularLocation>
</comment>
<dbReference type="FunFam" id="1.10.630.10:FF:000238">
    <property type="entry name" value="Cytochrome P450 2A6"/>
    <property type="match status" value="1"/>
</dbReference>
<dbReference type="GO" id="GO:0020037">
    <property type="term" value="F:heme binding"/>
    <property type="evidence" value="ECO:0007669"/>
    <property type="project" value="InterPro"/>
</dbReference>
<keyword evidence="10 13" id="KW-0408">Iron</keyword>
<dbReference type="PANTHER" id="PTHR24289">
    <property type="entry name" value="STEROID 17-ALPHA-HYDROXYLASE/17,20 LYASE"/>
    <property type="match status" value="1"/>
</dbReference>
<evidence type="ECO:0000256" key="9">
    <source>
        <dbReference type="ARBA" id="ARBA00023002"/>
    </source>
</evidence>
<keyword evidence="6 13" id="KW-0479">Metal-binding</keyword>
<evidence type="ECO:0000256" key="7">
    <source>
        <dbReference type="ARBA" id="ARBA00022824"/>
    </source>
</evidence>
<sequence length="505" mass="57628">MAMILVTGSLVVGIVLLLGFVLRWRKIDMPGPKGHPIVGNALQLSKNVPYVQIQEWSKEFGSIFKLQLFREEVVVCNDYESIMMTKSDDFAGRPKSWRFTYALPGGNNGIAFQDFTKSFKIMLKLSSRGLRPYGASNQARDLFNKPIMECLTEFLSHNGEAFNPNLHVDHVVVKFILKLMLGEHVKLTAGDFSAVEKMLQRVKHMAQGSGEELELFPWLRHFGLKSYRDLMELNKIGNDAINSWIDRYRLKMEELNLPDEDLERPATFLAVLLRAYDDGQIDMDNIKSTIFEIVVGGTVTVKSHIESLILLMLNYPEVQERVIAEIQDAIPEDRSPTLANREKLPYTEATVLEAVRFLTVSPLGVPHKTTRDTTLGPYNIPKDTQVWTNLWGAHHDPRYFPDPNTFNPDRFLDSEGKTYNRADVKSFLPFGVGKRTCLGEKIAIPRIFLFFSNMLHRMRLIPADGKNIPSCDLKNFMTAITYQPPPFYMKVEPLRTQINIGRRSV</sequence>
<comment type="similarity">
    <text evidence="4 14">Belongs to the cytochrome P450 family.</text>
</comment>
<dbReference type="GO" id="GO:0005506">
    <property type="term" value="F:iron ion binding"/>
    <property type="evidence" value="ECO:0007669"/>
    <property type="project" value="InterPro"/>
</dbReference>
<dbReference type="InterPro" id="IPR036396">
    <property type="entry name" value="Cyt_P450_sf"/>
</dbReference>
<gene>
    <name evidence="15" type="ORF">OFUS_LOCUS13452</name>
</gene>
<keyword evidence="7" id="KW-0256">Endoplasmic reticulum</keyword>
<proteinExistence type="inferred from homology"/>
<name>A0A8J1YC50_OWEFU</name>
<dbReference type="InterPro" id="IPR001128">
    <property type="entry name" value="Cyt_P450"/>
</dbReference>
<accession>A0A8J1YC50</accession>
<dbReference type="Pfam" id="PF00067">
    <property type="entry name" value="p450"/>
    <property type="match status" value="1"/>
</dbReference>
<evidence type="ECO:0000256" key="10">
    <source>
        <dbReference type="ARBA" id="ARBA00023004"/>
    </source>
</evidence>
<evidence type="ECO:0000256" key="13">
    <source>
        <dbReference type="PIRSR" id="PIRSR602401-1"/>
    </source>
</evidence>
<keyword evidence="8" id="KW-0492">Microsome</keyword>
<dbReference type="GO" id="GO:0005789">
    <property type="term" value="C:endoplasmic reticulum membrane"/>
    <property type="evidence" value="ECO:0007669"/>
    <property type="project" value="UniProtKB-SubCell"/>
</dbReference>
<reference evidence="15" key="1">
    <citation type="submission" date="2022-03" db="EMBL/GenBank/DDBJ databases">
        <authorList>
            <person name="Martin C."/>
        </authorList>
    </citation>
    <scope>NUCLEOTIDE SEQUENCE</scope>
</reference>
<dbReference type="InterPro" id="IPR002401">
    <property type="entry name" value="Cyt_P450_E_grp-I"/>
</dbReference>
<evidence type="ECO:0000256" key="4">
    <source>
        <dbReference type="ARBA" id="ARBA00010617"/>
    </source>
</evidence>
<evidence type="ECO:0000256" key="1">
    <source>
        <dbReference type="ARBA" id="ARBA00001971"/>
    </source>
</evidence>
<feature type="binding site" description="axial binding residue" evidence="13">
    <location>
        <position position="437"/>
    </location>
    <ligand>
        <name>heme</name>
        <dbReference type="ChEBI" id="CHEBI:30413"/>
    </ligand>
    <ligandPart>
        <name>Fe</name>
        <dbReference type="ChEBI" id="CHEBI:18248"/>
    </ligandPart>
</feature>
<evidence type="ECO:0000256" key="2">
    <source>
        <dbReference type="ARBA" id="ARBA00004174"/>
    </source>
</evidence>
<evidence type="ECO:0000313" key="15">
    <source>
        <dbReference type="EMBL" id="CAH1787817.1"/>
    </source>
</evidence>
<dbReference type="PRINTS" id="PR00385">
    <property type="entry name" value="P450"/>
</dbReference>
<evidence type="ECO:0000256" key="5">
    <source>
        <dbReference type="ARBA" id="ARBA00022617"/>
    </source>
</evidence>
<dbReference type="Gene3D" id="1.10.630.10">
    <property type="entry name" value="Cytochrome P450"/>
    <property type="match status" value="1"/>
</dbReference>
<keyword evidence="12" id="KW-0472">Membrane</keyword>
<dbReference type="PRINTS" id="PR00463">
    <property type="entry name" value="EP450I"/>
</dbReference>
<dbReference type="OrthoDB" id="2789670at2759"/>
<evidence type="ECO:0000256" key="8">
    <source>
        <dbReference type="ARBA" id="ARBA00022848"/>
    </source>
</evidence>
<dbReference type="GO" id="GO:0016705">
    <property type="term" value="F:oxidoreductase activity, acting on paired donors, with incorporation or reduction of molecular oxygen"/>
    <property type="evidence" value="ECO:0007669"/>
    <property type="project" value="InterPro"/>
</dbReference>
<evidence type="ECO:0000256" key="14">
    <source>
        <dbReference type="RuleBase" id="RU000461"/>
    </source>
</evidence>
<keyword evidence="9 14" id="KW-0560">Oxidoreductase</keyword>
<evidence type="ECO:0000256" key="11">
    <source>
        <dbReference type="ARBA" id="ARBA00023033"/>
    </source>
</evidence>
<protein>
    <submittedName>
        <fullName evidence="15">Uncharacterized protein</fullName>
    </submittedName>
</protein>
<dbReference type="SUPFAM" id="SSF48264">
    <property type="entry name" value="Cytochrome P450"/>
    <property type="match status" value="1"/>
</dbReference>
<keyword evidence="5 13" id="KW-0349">Heme</keyword>
<dbReference type="GO" id="GO:0004497">
    <property type="term" value="F:monooxygenase activity"/>
    <property type="evidence" value="ECO:0007669"/>
    <property type="project" value="UniProtKB-KW"/>
</dbReference>
<dbReference type="EMBL" id="CAIIXF020000006">
    <property type="protein sequence ID" value="CAH1787817.1"/>
    <property type="molecule type" value="Genomic_DNA"/>
</dbReference>
<keyword evidence="16" id="KW-1185">Reference proteome</keyword>